<dbReference type="GO" id="GO:0000462">
    <property type="term" value="P:maturation of SSU-rRNA from tricistronic rRNA transcript (SSU-rRNA, 5.8S rRNA, LSU-rRNA)"/>
    <property type="evidence" value="ECO:0000318"/>
    <property type="project" value="GO_Central"/>
</dbReference>
<dbReference type="InterPro" id="IPR053030">
    <property type="entry name" value="Ribosomal_biogenesis_FAF1-like"/>
</dbReference>
<dbReference type="eggNOG" id="ENOG502S2K0">
    <property type="taxonomic scope" value="Eukaryota"/>
</dbReference>
<dbReference type="Proteomes" id="UP000189703">
    <property type="component" value="Unplaced"/>
</dbReference>
<keyword evidence="2" id="KW-1185">Reference proteome</keyword>
<accession>A0A1U8B9I4</accession>
<dbReference type="PANTHER" id="PTHR28096">
    <property type="entry name" value="PROTEIN FAF1"/>
    <property type="match status" value="1"/>
</dbReference>
<dbReference type="Pfam" id="PF15375">
    <property type="entry name" value="FSAF1"/>
    <property type="match status" value="1"/>
</dbReference>
<feature type="region of interest" description="Disordered" evidence="1">
    <location>
        <begin position="138"/>
        <end position="177"/>
    </location>
</feature>
<name>A0A1U8B9I4_NELNU</name>
<dbReference type="FunCoup" id="A0A1U8B9I4">
    <property type="interactions" value="823"/>
</dbReference>
<sequence>MNKRKKSTFKGGSSSSIATDSADQRPDFRQIMKDVEYLVTSDMTWKERKQMENRRVAEQLGGKPQKKHRIPLSVARLTMKKQKEREQKMLQEGMVLGRFGHNHVNANKAAEKRKTEDRVLKSSEGYFRNGVLDVKHLLRPATSRDRDNQTDVFTEGKKRKQSGKNKGGKKQRGKKRR</sequence>
<feature type="region of interest" description="Disordered" evidence="1">
    <location>
        <begin position="1"/>
        <end position="26"/>
    </location>
</feature>
<evidence type="ECO:0000313" key="2">
    <source>
        <dbReference type="Proteomes" id="UP000189703"/>
    </source>
</evidence>
<proteinExistence type="predicted"/>
<dbReference type="GO" id="GO:0005730">
    <property type="term" value="C:nucleolus"/>
    <property type="evidence" value="ECO:0000318"/>
    <property type="project" value="GO_Central"/>
</dbReference>
<dbReference type="OMA" id="MDAANDH"/>
<evidence type="ECO:0000313" key="3">
    <source>
        <dbReference type="RefSeq" id="XP_010276340.1"/>
    </source>
</evidence>
<dbReference type="PANTHER" id="PTHR28096:SF1">
    <property type="entry name" value="PROTEIN FAF1"/>
    <property type="match status" value="1"/>
</dbReference>
<dbReference type="GeneID" id="104611112"/>
<dbReference type="OrthoDB" id="5556956at2759"/>
<gene>
    <name evidence="3" type="primary">LOC104611112</name>
</gene>
<dbReference type="AlphaFoldDB" id="A0A1U8B9I4"/>
<evidence type="ECO:0000256" key="1">
    <source>
        <dbReference type="SAM" id="MobiDB-lite"/>
    </source>
</evidence>
<organism evidence="2 3">
    <name type="scientific">Nelumbo nucifera</name>
    <name type="common">Sacred lotus</name>
    <dbReference type="NCBI Taxonomy" id="4432"/>
    <lineage>
        <taxon>Eukaryota</taxon>
        <taxon>Viridiplantae</taxon>
        <taxon>Streptophyta</taxon>
        <taxon>Embryophyta</taxon>
        <taxon>Tracheophyta</taxon>
        <taxon>Spermatophyta</taxon>
        <taxon>Magnoliopsida</taxon>
        <taxon>Proteales</taxon>
        <taxon>Nelumbonaceae</taxon>
        <taxon>Nelumbo</taxon>
    </lineage>
</organism>
<dbReference type="RefSeq" id="XP_010276340.1">
    <property type="nucleotide sequence ID" value="XM_010278038.1"/>
</dbReference>
<feature type="compositionally biased region" description="Basic residues" evidence="1">
    <location>
        <begin position="157"/>
        <end position="177"/>
    </location>
</feature>
<dbReference type="KEGG" id="nnu:104611112"/>
<dbReference type="InterPro" id="IPR027973">
    <property type="entry name" value="FSAF1-like"/>
</dbReference>
<protein>
    <submittedName>
        <fullName evidence="3">Uncharacterized protein LOC104611112</fullName>
    </submittedName>
</protein>
<reference evidence="3" key="1">
    <citation type="submission" date="2025-08" db="UniProtKB">
        <authorList>
            <consortium name="RefSeq"/>
        </authorList>
    </citation>
    <scope>IDENTIFICATION</scope>
</reference>